<dbReference type="Pfam" id="PF02082">
    <property type="entry name" value="Rrf2"/>
    <property type="match status" value="1"/>
</dbReference>
<dbReference type="SUPFAM" id="SSF46785">
    <property type="entry name" value="Winged helix' DNA-binding domain"/>
    <property type="match status" value="1"/>
</dbReference>
<accession>A0A0R2MZM5</accession>
<dbReference type="AlphaFoldDB" id="A0A0R2MZM5"/>
<dbReference type="InterPro" id="IPR000944">
    <property type="entry name" value="Tscrpt_reg_Rrf2"/>
</dbReference>
<dbReference type="InterPro" id="IPR036388">
    <property type="entry name" value="WH-like_DNA-bd_sf"/>
</dbReference>
<evidence type="ECO:0000313" key="1">
    <source>
        <dbReference type="EMBL" id="KRO16170.1"/>
    </source>
</evidence>
<protein>
    <submittedName>
        <fullName evidence="1">Transcription regulator</fullName>
    </submittedName>
</protein>
<organism evidence="1 2">
    <name type="scientific">Lacticaseibacillus saniviri JCM 17471 = DSM 24301</name>
    <dbReference type="NCBI Taxonomy" id="1293598"/>
    <lineage>
        <taxon>Bacteria</taxon>
        <taxon>Bacillati</taxon>
        <taxon>Bacillota</taxon>
        <taxon>Bacilli</taxon>
        <taxon>Lactobacillales</taxon>
        <taxon>Lactobacillaceae</taxon>
        <taxon>Lacticaseibacillus</taxon>
    </lineage>
</organism>
<name>A0A0R2MZM5_9LACO</name>
<proteinExistence type="predicted"/>
<reference evidence="1 2" key="1">
    <citation type="journal article" date="2015" name="Genome Announc.">
        <title>Expanding the biotechnology potential of lactobacilli through comparative genomics of 213 strains and associated genera.</title>
        <authorList>
            <person name="Sun Z."/>
            <person name="Harris H.M."/>
            <person name="McCann A."/>
            <person name="Guo C."/>
            <person name="Argimon S."/>
            <person name="Zhang W."/>
            <person name="Yang X."/>
            <person name="Jeffery I.B."/>
            <person name="Cooney J.C."/>
            <person name="Kagawa T.F."/>
            <person name="Liu W."/>
            <person name="Song Y."/>
            <person name="Salvetti E."/>
            <person name="Wrobel A."/>
            <person name="Rasinkangas P."/>
            <person name="Parkhill J."/>
            <person name="Rea M.C."/>
            <person name="O'Sullivan O."/>
            <person name="Ritari J."/>
            <person name="Douillard F.P."/>
            <person name="Paul Ross R."/>
            <person name="Yang R."/>
            <person name="Briner A.E."/>
            <person name="Felis G.E."/>
            <person name="de Vos W.M."/>
            <person name="Barrangou R."/>
            <person name="Klaenhammer T.R."/>
            <person name="Caufield P.W."/>
            <person name="Cui Y."/>
            <person name="Zhang H."/>
            <person name="O'Toole P.W."/>
        </authorList>
    </citation>
    <scope>NUCLEOTIDE SEQUENCE [LARGE SCALE GENOMIC DNA]</scope>
    <source>
        <strain evidence="1 2">DSM 24301</strain>
    </source>
</reference>
<dbReference type="Proteomes" id="UP000050969">
    <property type="component" value="Unassembled WGS sequence"/>
</dbReference>
<dbReference type="PANTHER" id="PTHR33221:SF15">
    <property type="entry name" value="HTH-TYPE TRANSCRIPTIONAL REGULATOR YWGB-RELATED"/>
    <property type="match status" value="1"/>
</dbReference>
<keyword evidence="2" id="KW-1185">Reference proteome</keyword>
<dbReference type="Gene3D" id="1.10.10.10">
    <property type="entry name" value="Winged helix-like DNA-binding domain superfamily/Winged helix DNA-binding domain"/>
    <property type="match status" value="1"/>
</dbReference>
<sequence length="145" mass="16031">MRFSNKLSDAVHILSYIDIYSDGDLSSQAIADSIGSNPSVVRRLMSRLTKAGLLQTRPGIVAPALAKNPNEITLLDVYRAADDNQNLLHVDEKTNPACIVGGNIQDTLNVIYDDIQDQAEQRMQGITVQSIIDDILVRESHRTDR</sequence>
<dbReference type="PANTHER" id="PTHR33221">
    <property type="entry name" value="WINGED HELIX-TURN-HELIX TRANSCRIPTIONAL REGULATOR, RRF2 FAMILY"/>
    <property type="match status" value="1"/>
</dbReference>
<comment type="caution">
    <text evidence="1">The sequence shown here is derived from an EMBL/GenBank/DDBJ whole genome shotgun (WGS) entry which is preliminary data.</text>
</comment>
<dbReference type="PROSITE" id="PS51197">
    <property type="entry name" value="HTH_RRF2_2"/>
    <property type="match status" value="1"/>
</dbReference>
<gene>
    <name evidence="1" type="ORF">IV56_GL001911</name>
</gene>
<dbReference type="EMBL" id="JQCE01000049">
    <property type="protein sequence ID" value="KRO16170.1"/>
    <property type="molecule type" value="Genomic_DNA"/>
</dbReference>
<dbReference type="OrthoDB" id="213028at2"/>
<dbReference type="GO" id="GO:0003700">
    <property type="term" value="F:DNA-binding transcription factor activity"/>
    <property type="evidence" value="ECO:0007669"/>
    <property type="project" value="TreeGrafter"/>
</dbReference>
<dbReference type="PATRIC" id="fig|1293598.4.peg.1991"/>
<dbReference type="GO" id="GO:0005829">
    <property type="term" value="C:cytosol"/>
    <property type="evidence" value="ECO:0007669"/>
    <property type="project" value="TreeGrafter"/>
</dbReference>
<dbReference type="RefSeq" id="WP_054778124.1">
    <property type="nucleotide sequence ID" value="NZ_BBBX01000035.1"/>
</dbReference>
<dbReference type="InterPro" id="IPR036390">
    <property type="entry name" value="WH_DNA-bd_sf"/>
</dbReference>
<evidence type="ECO:0000313" key="2">
    <source>
        <dbReference type="Proteomes" id="UP000050969"/>
    </source>
</evidence>
<dbReference type="STRING" id="1293598.IV56_GL001911"/>